<sequence>MPPMNVTPAATAVRRPGPLRHRNFRLLVTGASTSALGNAITPVALAFAVLDLGGSASDLGMVVAAFALAEVVTTLFGGVLGDRTSRRMMMSGSAAGSALVQAVVAGTLVADVATIPLLTVLGVVTGCLSALSQPSASAMTRMTVPADVLSRAIAMRSLLQTTASMVGFAVGGVLVAGIGPGWAIAVDAATFVVAAVCFAALRVEQAPATTGGTILAELREGFAEVRTRRWLWICILMALVYHLMFGGAQGVVGPIVVGEGIGRDAWGFALGAMMVGFVVGGLLCLRWHPRRGLFWGSVFLCLTPLFPLAMVSDRLSVILLGAFLHGFGLQVYDVQWNASIQEQVPDAKLSRVYSVDVAGSFVARPVGLALTGPLAEAVGFDRWLFLVAGVMLLAEIAPLLVRDVRRLERVATG</sequence>
<feature type="domain" description="Major facilitator superfamily (MFS) profile" evidence="7">
    <location>
        <begin position="23"/>
        <end position="406"/>
    </location>
</feature>
<dbReference type="Gene3D" id="1.20.1250.20">
    <property type="entry name" value="MFS general substrate transporter like domains"/>
    <property type="match status" value="1"/>
</dbReference>
<feature type="transmembrane region" description="Helical" evidence="6">
    <location>
        <begin position="265"/>
        <end position="285"/>
    </location>
</feature>
<evidence type="ECO:0000256" key="2">
    <source>
        <dbReference type="ARBA" id="ARBA00022475"/>
    </source>
</evidence>
<evidence type="ECO:0000256" key="6">
    <source>
        <dbReference type="SAM" id="Phobius"/>
    </source>
</evidence>
<dbReference type="EMBL" id="FOLB01000010">
    <property type="protein sequence ID" value="SFC71155.1"/>
    <property type="molecule type" value="Genomic_DNA"/>
</dbReference>
<proteinExistence type="predicted"/>
<feature type="transmembrane region" description="Helical" evidence="6">
    <location>
        <begin position="153"/>
        <end position="176"/>
    </location>
</feature>
<feature type="transmembrane region" description="Helical" evidence="6">
    <location>
        <begin position="383"/>
        <end position="401"/>
    </location>
</feature>
<organism evidence="8 9">
    <name type="scientific">Nocardioides terrae</name>
    <dbReference type="NCBI Taxonomy" id="574651"/>
    <lineage>
        <taxon>Bacteria</taxon>
        <taxon>Bacillati</taxon>
        <taxon>Actinomycetota</taxon>
        <taxon>Actinomycetes</taxon>
        <taxon>Propionibacteriales</taxon>
        <taxon>Nocardioidaceae</taxon>
        <taxon>Nocardioides</taxon>
    </lineage>
</organism>
<dbReference type="PANTHER" id="PTHR23513:SF11">
    <property type="entry name" value="STAPHYLOFERRIN A TRANSPORTER"/>
    <property type="match status" value="1"/>
</dbReference>
<evidence type="ECO:0000259" key="7">
    <source>
        <dbReference type="PROSITE" id="PS50850"/>
    </source>
</evidence>
<keyword evidence="3 6" id="KW-0812">Transmembrane</keyword>
<dbReference type="GO" id="GO:0005886">
    <property type="term" value="C:plasma membrane"/>
    <property type="evidence" value="ECO:0007669"/>
    <property type="project" value="UniProtKB-SubCell"/>
</dbReference>
<dbReference type="GO" id="GO:0022857">
    <property type="term" value="F:transmembrane transporter activity"/>
    <property type="evidence" value="ECO:0007669"/>
    <property type="project" value="InterPro"/>
</dbReference>
<dbReference type="SUPFAM" id="SSF103473">
    <property type="entry name" value="MFS general substrate transporter"/>
    <property type="match status" value="1"/>
</dbReference>
<comment type="subcellular location">
    <subcellularLocation>
        <location evidence="1">Cell membrane</location>
        <topology evidence="1">Multi-pass membrane protein</topology>
    </subcellularLocation>
</comment>
<evidence type="ECO:0000256" key="4">
    <source>
        <dbReference type="ARBA" id="ARBA00022989"/>
    </source>
</evidence>
<dbReference type="InterPro" id="IPR036259">
    <property type="entry name" value="MFS_trans_sf"/>
</dbReference>
<dbReference type="PANTHER" id="PTHR23513">
    <property type="entry name" value="INTEGRAL MEMBRANE EFFLUX PROTEIN-RELATED"/>
    <property type="match status" value="1"/>
</dbReference>
<dbReference type="InterPro" id="IPR011701">
    <property type="entry name" value="MFS"/>
</dbReference>
<protein>
    <submittedName>
        <fullName evidence="8">Predicted arabinose efflux permease, MFS family</fullName>
    </submittedName>
</protein>
<feature type="transmembrane region" description="Helical" evidence="6">
    <location>
        <begin position="292"/>
        <end position="309"/>
    </location>
</feature>
<evidence type="ECO:0000256" key="3">
    <source>
        <dbReference type="ARBA" id="ARBA00022692"/>
    </source>
</evidence>
<dbReference type="CDD" id="cd06173">
    <property type="entry name" value="MFS_MefA_like"/>
    <property type="match status" value="1"/>
</dbReference>
<keyword evidence="4 6" id="KW-1133">Transmembrane helix</keyword>
<name>A0A1I1LDU5_9ACTN</name>
<evidence type="ECO:0000256" key="5">
    <source>
        <dbReference type="ARBA" id="ARBA00023136"/>
    </source>
</evidence>
<evidence type="ECO:0000313" key="8">
    <source>
        <dbReference type="EMBL" id="SFC71155.1"/>
    </source>
</evidence>
<dbReference type="Proteomes" id="UP000198832">
    <property type="component" value="Unassembled WGS sequence"/>
</dbReference>
<gene>
    <name evidence="8" type="ORF">SAMN04487968_1102</name>
</gene>
<dbReference type="AlphaFoldDB" id="A0A1I1LDU5"/>
<reference evidence="8 9" key="1">
    <citation type="submission" date="2016-10" db="EMBL/GenBank/DDBJ databases">
        <authorList>
            <person name="de Groot N.N."/>
        </authorList>
    </citation>
    <scope>NUCLEOTIDE SEQUENCE [LARGE SCALE GENOMIC DNA]</scope>
    <source>
        <strain evidence="8 9">CGMCC 1.7056</strain>
    </source>
</reference>
<accession>A0A1I1LDU5</accession>
<evidence type="ECO:0000256" key="1">
    <source>
        <dbReference type="ARBA" id="ARBA00004651"/>
    </source>
</evidence>
<keyword evidence="2" id="KW-1003">Cell membrane</keyword>
<feature type="transmembrane region" description="Helical" evidence="6">
    <location>
        <begin position="230"/>
        <end position="253"/>
    </location>
</feature>
<feature type="transmembrane region" description="Helical" evidence="6">
    <location>
        <begin position="24"/>
        <end position="47"/>
    </location>
</feature>
<keyword evidence="9" id="KW-1185">Reference proteome</keyword>
<dbReference type="InterPro" id="IPR020846">
    <property type="entry name" value="MFS_dom"/>
</dbReference>
<dbReference type="Pfam" id="PF07690">
    <property type="entry name" value="MFS_1"/>
    <property type="match status" value="1"/>
</dbReference>
<evidence type="ECO:0000313" key="9">
    <source>
        <dbReference type="Proteomes" id="UP000198832"/>
    </source>
</evidence>
<keyword evidence="5 6" id="KW-0472">Membrane</keyword>
<feature type="transmembrane region" description="Helical" evidence="6">
    <location>
        <begin position="59"/>
        <end position="80"/>
    </location>
</feature>
<dbReference type="PROSITE" id="PS50850">
    <property type="entry name" value="MFS"/>
    <property type="match status" value="1"/>
</dbReference>
<dbReference type="STRING" id="574651.SAMN04487968_1102"/>